<evidence type="ECO:0000313" key="1">
    <source>
        <dbReference type="EMBL" id="VFQ95518.1"/>
    </source>
</evidence>
<dbReference type="Proteomes" id="UP000595140">
    <property type="component" value="Unassembled WGS sequence"/>
</dbReference>
<name>A0A484N5I5_9ASTE</name>
<dbReference type="EMBL" id="OOIL02005599">
    <property type="protein sequence ID" value="VFQ95518.1"/>
    <property type="molecule type" value="Genomic_DNA"/>
</dbReference>
<sequence length="130" mass="14359">MAEEVPTSSTSNKTPSNDDLQIAIQNLPLEIWTNYQDHLALAQCVDQVSATLLDGSQPTAPDNWGLLGNNPPWFCRPQHVPHGFPARLTPPIRREILLKRPITLGQAFSLARELAANHIDMVAIVIVFVC</sequence>
<accession>A0A484N5I5</accession>
<gene>
    <name evidence="1" type="ORF">CCAM_LOCUS37294</name>
</gene>
<proteinExistence type="predicted"/>
<protein>
    <submittedName>
        <fullName evidence="1">Uncharacterized protein</fullName>
    </submittedName>
</protein>
<reference evidence="1 2" key="1">
    <citation type="submission" date="2018-04" db="EMBL/GenBank/DDBJ databases">
        <authorList>
            <person name="Vogel A."/>
        </authorList>
    </citation>
    <scope>NUCLEOTIDE SEQUENCE [LARGE SCALE GENOMIC DNA]</scope>
</reference>
<evidence type="ECO:0000313" key="2">
    <source>
        <dbReference type="Proteomes" id="UP000595140"/>
    </source>
</evidence>
<organism evidence="1 2">
    <name type="scientific">Cuscuta campestris</name>
    <dbReference type="NCBI Taxonomy" id="132261"/>
    <lineage>
        <taxon>Eukaryota</taxon>
        <taxon>Viridiplantae</taxon>
        <taxon>Streptophyta</taxon>
        <taxon>Embryophyta</taxon>
        <taxon>Tracheophyta</taxon>
        <taxon>Spermatophyta</taxon>
        <taxon>Magnoliopsida</taxon>
        <taxon>eudicotyledons</taxon>
        <taxon>Gunneridae</taxon>
        <taxon>Pentapetalae</taxon>
        <taxon>asterids</taxon>
        <taxon>lamiids</taxon>
        <taxon>Solanales</taxon>
        <taxon>Convolvulaceae</taxon>
        <taxon>Cuscuteae</taxon>
        <taxon>Cuscuta</taxon>
        <taxon>Cuscuta subgen. Grammica</taxon>
        <taxon>Cuscuta sect. Cleistogrammica</taxon>
    </lineage>
</organism>
<dbReference type="AlphaFoldDB" id="A0A484N5I5"/>
<keyword evidence="2" id="KW-1185">Reference proteome</keyword>